<evidence type="ECO:0000256" key="1">
    <source>
        <dbReference type="SAM" id="Coils"/>
    </source>
</evidence>
<comment type="caution">
    <text evidence="2">The sequence shown here is derived from an EMBL/GenBank/DDBJ whole genome shotgun (WGS) entry which is preliminary data.</text>
</comment>
<gene>
    <name evidence="2" type="ORF">GTA08_BOTSDO08607</name>
</gene>
<proteinExistence type="predicted"/>
<evidence type="ECO:0000313" key="2">
    <source>
        <dbReference type="EMBL" id="KAF4303365.1"/>
    </source>
</evidence>
<protein>
    <submittedName>
        <fullName evidence="2">Uncharacterized protein</fullName>
    </submittedName>
</protein>
<evidence type="ECO:0000313" key="3">
    <source>
        <dbReference type="Proteomes" id="UP000572817"/>
    </source>
</evidence>
<reference evidence="2" key="1">
    <citation type="submission" date="2020-04" db="EMBL/GenBank/DDBJ databases">
        <title>Genome Assembly and Annotation of Botryosphaeria dothidea sdau 11-99, a Latent Pathogen of Apple Fruit Ring Rot in China.</title>
        <authorList>
            <person name="Yu C."/>
            <person name="Diao Y."/>
            <person name="Lu Q."/>
            <person name="Zhao J."/>
            <person name="Cui S."/>
            <person name="Peng C."/>
            <person name="He B."/>
            <person name="Liu H."/>
        </authorList>
    </citation>
    <scope>NUCLEOTIDE SEQUENCE [LARGE SCALE GENOMIC DNA]</scope>
    <source>
        <strain evidence="2">Sdau11-99</strain>
    </source>
</reference>
<dbReference type="OrthoDB" id="10553400at2759"/>
<accession>A0A8H4IKZ6</accession>
<name>A0A8H4IKZ6_9PEZI</name>
<dbReference type="EMBL" id="WWBZ02000062">
    <property type="protein sequence ID" value="KAF4303365.1"/>
    <property type="molecule type" value="Genomic_DNA"/>
</dbReference>
<keyword evidence="1" id="KW-0175">Coiled coil</keyword>
<keyword evidence="3" id="KW-1185">Reference proteome</keyword>
<feature type="coiled-coil region" evidence="1">
    <location>
        <begin position="183"/>
        <end position="217"/>
    </location>
</feature>
<dbReference type="Proteomes" id="UP000572817">
    <property type="component" value="Unassembled WGS sequence"/>
</dbReference>
<dbReference type="AlphaFoldDB" id="A0A8H4IKZ6"/>
<sequence>MQLQSKLMDTTQAIRILTSNWTANVHMWKYKGCPFGDDPTQWPPRILAALAALARVAGAAHRIRAMHLIAHANKGPGPASPEHIASATGTLSDFLRARAGEDGGFDRDVAALRRHMLDKFAEKDVELEDARMEWYEMDACLVTACVDRDMYAMYHAAEQHRAAALGRENAALRKDVAAKDKAIVELAADRDSIMRKNVQLEEELMQYKRLAEVAQRSE</sequence>
<organism evidence="2 3">
    <name type="scientific">Botryosphaeria dothidea</name>
    <dbReference type="NCBI Taxonomy" id="55169"/>
    <lineage>
        <taxon>Eukaryota</taxon>
        <taxon>Fungi</taxon>
        <taxon>Dikarya</taxon>
        <taxon>Ascomycota</taxon>
        <taxon>Pezizomycotina</taxon>
        <taxon>Dothideomycetes</taxon>
        <taxon>Dothideomycetes incertae sedis</taxon>
        <taxon>Botryosphaeriales</taxon>
        <taxon>Botryosphaeriaceae</taxon>
        <taxon>Botryosphaeria</taxon>
    </lineage>
</organism>